<keyword evidence="4" id="KW-1185">Reference proteome</keyword>
<dbReference type="OrthoDB" id="19692at2759"/>
<dbReference type="Pfam" id="PF00179">
    <property type="entry name" value="UQ_con"/>
    <property type="match status" value="1"/>
</dbReference>
<gene>
    <name evidence="3" type="ORF">D9757_007565</name>
</gene>
<evidence type="ECO:0000256" key="1">
    <source>
        <dbReference type="ARBA" id="ARBA00022786"/>
    </source>
</evidence>
<dbReference type="PANTHER" id="PTHR24067">
    <property type="entry name" value="UBIQUITIN-CONJUGATING ENZYME E2"/>
    <property type="match status" value="1"/>
</dbReference>
<dbReference type="Proteomes" id="UP000518752">
    <property type="component" value="Unassembled WGS sequence"/>
</dbReference>
<evidence type="ECO:0000313" key="4">
    <source>
        <dbReference type="Proteomes" id="UP000518752"/>
    </source>
</evidence>
<name>A0A8H5HF09_9AGAR</name>
<dbReference type="AlphaFoldDB" id="A0A8H5HF09"/>
<dbReference type="InterPro" id="IPR016135">
    <property type="entry name" value="UBQ-conjugating_enzyme/RWD"/>
</dbReference>
<proteinExistence type="predicted"/>
<sequence length="112" mass="12077">MNPRGSSNATALRRLMTEYKQLTAGGLLACHNIIPPSGPKKNLAGLGAPDGMFTAGPVSESDFFTWEALICGPKDTPFEGGVFTAKLTFPSDYPLSPFKMKFEPPLFHPNSM</sequence>
<reference evidence="3 4" key="1">
    <citation type="journal article" date="2020" name="ISME J.">
        <title>Uncovering the hidden diversity of litter-decomposition mechanisms in mushroom-forming fungi.</title>
        <authorList>
            <person name="Floudas D."/>
            <person name="Bentzer J."/>
            <person name="Ahren D."/>
            <person name="Johansson T."/>
            <person name="Persson P."/>
            <person name="Tunlid A."/>
        </authorList>
    </citation>
    <scope>NUCLEOTIDE SEQUENCE [LARGE SCALE GENOMIC DNA]</scope>
    <source>
        <strain evidence="3 4">CBS 406.79</strain>
    </source>
</reference>
<comment type="caution">
    <text evidence="3">The sequence shown here is derived from an EMBL/GenBank/DDBJ whole genome shotgun (WGS) entry which is preliminary data.</text>
</comment>
<dbReference type="Gene3D" id="3.10.110.10">
    <property type="entry name" value="Ubiquitin Conjugating Enzyme"/>
    <property type="match status" value="1"/>
</dbReference>
<accession>A0A8H5HF09</accession>
<dbReference type="EMBL" id="JAACJN010000055">
    <property type="protein sequence ID" value="KAF5381926.1"/>
    <property type="molecule type" value="Genomic_DNA"/>
</dbReference>
<organism evidence="3 4">
    <name type="scientific">Collybiopsis confluens</name>
    <dbReference type="NCBI Taxonomy" id="2823264"/>
    <lineage>
        <taxon>Eukaryota</taxon>
        <taxon>Fungi</taxon>
        <taxon>Dikarya</taxon>
        <taxon>Basidiomycota</taxon>
        <taxon>Agaricomycotina</taxon>
        <taxon>Agaricomycetes</taxon>
        <taxon>Agaricomycetidae</taxon>
        <taxon>Agaricales</taxon>
        <taxon>Marasmiineae</taxon>
        <taxon>Omphalotaceae</taxon>
        <taxon>Collybiopsis</taxon>
    </lineage>
</organism>
<dbReference type="InterPro" id="IPR000608">
    <property type="entry name" value="UBC"/>
</dbReference>
<evidence type="ECO:0000313" key="3">
    <source>
        <dbReference type="EMBL" id="KAF5381926.1"/>
    </source>
</evidence>
<protein>
    <recommendedName>
        <fullName evidence="2">UBC core domain-containing protein</fullName>
    </recommendedName>
</protein>
<feature type="domain" description="UBC core" evidence="2">
    <location>
        <begin position="10"/>
        <end position="112"/>
    </location>
</feature>
<dbReference type="PROSITE" id="PS50127">
    <property type="entry name" value="UBC_2"/>
    <property type="match status" value="1"/>
</dbReference>
<dbReference type="SUPFAM" id="SSF54495">
    <property type="entry name" value="UBC-like"/>
    <property type="match status" value="1"/>
</dbReference>
<dbReference type="InterPro" id="IPR050113">
    <property type="entry name" value="Ub_conjugating_enzyme"/>
</dbReference>
<keyword evidence="1" id="KW-0833">Ubl conjugation pathway</keyword>
<evidence type="ECO:0000259" key="2">
    <source>
        <dbReference type="PROSITE" id="PS50127"/>
    </source>
</evidence>